<keyword evidence="2" id="KW-1185">Reference proteome</keyword>
<proteinExistence type="predicted"/>
<evidence type="ECO:0000313" key="1">
    <source>
        <dbReference type="EMBL" id="RJE16356.1"/>
    </source>
</evidence>
<evidence type="ECO:0000313" key="2">
    <source>
        <dbReference type="Proteomes" id="UP000266188"/>
    </source>
</evidence>
<feature type="non-terminal residue" evidence="1">
    <location>
        <position position="56"/>
    </location>
</feature>
<dbReference type="Proteomes" id="UP000266188">
    <property type="component" value="Unassembled WGS sequence"/>
</dbReference>
<comment type="caution">
    <text evidence="1">The sequence shown here is derived from an EMBL/GenBank/DDBJ whole genome shotgun (WGS) entry which is preliminary data.</text>
</comment>
<name>A0A3A2Z0D4_9EURO</name>
<accession>A0A3A2Z0D4</accession>
<dbReference type="EMBL" id="MVGC01007344">
    <property type="protein sequence ID" value="RJE16356.1"/>
    <property type="molecule type" value="Genomic_DNA"/>
</dbReference>
<organism evidence="1 2">
    <name type="scientific">Aspergillus sclerotialis</name>
    <dbReference type="NCBI Taxonomy" id="2070753"/>
    <lineage>
        <taxon>Eukaryota</taxon>
        <taxon>Fungi</taxon>
        <taxon>Dikarya</taxon>
        <taxon>Ascomycota</taxon>
        <taxon>Pezizomycotina</taxon>
        <taxon>Eurotiomycetes</taxon>
        <taxon>Eurotiomycetidae</taxon>
        <taxon>Eurotiales</taxon>
        <taxon>Aspergillaceae</taxon>
        <taxon>Aspergillus</taxon>
        <taxon>Aspergillus subgen. Polypaecilum</taxon>
    </lineage>
</organism>
<sequence length="56" mass="6022">MVHTAGNILRGITRHVPHENDGIVEELAELAIREDESAKGLETFQGLIAVLLSGSL</sequence>
<dbReference type="AlphaFoldDB" id="A0A3A2Z0D4"/>
<protein>
    <submittedName>
        <fullName evidence="1">Uncharacterized protein</fullName>
    </submittedName>
</protein>
<reference evidence="2" key="1">
    <citation type="submission" date="2017-02" db="EMBL/GenBank/DDBJ databases">
        <authorList>
            <person name="Tafer H."/>
            <person name="Lopandic K."/>
        </authorList>
    </citation>
    <scope>NUCLEOTIDE SEQUENCE [LARGE SCALE GENOMIC DNA]</scope>
    <source>
        <strain evidence="2">CBS 366.77</strain>
    </source>
</reference>
<gene>
    <name evidence="1" type="ORF">PHISCL_11307</name>
</gene>